<sequence length="117" mass="12982">MTKQVAKKVLSKADFMQLKTSVKSIEIPDLGEVFIKVMTAAEREGLERHMQKESKNNGVRAVIFIYSVCDENGVLEFNDDDLEMVKGFPSAIVSKVFDASSDINALQPEAKEEAAKN</sequence>
<dbReference type="GeneID" id="84652909"/>
<protein>
    <recommendedName>
        <fullName evidence="3">Phage tail protein</fullName>
    </recommendedName>
</protein>
<proteinExistence type="predicted"/>
<accession>A0ABT9HJE6</accession>
<dbReference type="Proteomes" id="UP001228171">
    <property type="component" value="Unassembled WGS sequence"/>
</dbReference>
<evidence type="ECO:0008006" key="3">
    <source>
        <dbReference type="Google" id="ProtNLM"/>
    </source>
</evidence>
<gene>
    <name evidence="1" type="ORF">Q8P09_12525</name>
</gene>
<evidence type="ECO:0000313" key="2">
    <source>
        <dbReference type="Proteomes" id="UP001228171"/>
    </source>
</evidence>
<comment type="caution">
    <text evidence="1">The sequence shown here is derived from an EMBL/GenBank/DDBJ whole genome shotgun (WGS) entry which is preliminary data.</text>
</comment>
<keyword evidence="2" id="KW-1185">Reference proteome</keyword>
<organism evidence="1 2">
    <name type="scientific">Psychrobacter faecalis</name>
    <dbReference type="NCBI Taxonomy" id="180588"/>
    <lineage>
        <taxon>Bacteria</taxon>
        <taxon>Pseudomonadati</taxon>
        <taxon>Pseudomonadota</taxon>
        <taxon>Gammaproteobacteria</taxon>
        <taxon>Moraxellales</taxon>
        <taxon>Moraxellaceae</taxon>
        <taxon>Psychrobacter</taxon>
    </lineage>
</organism>
<evidence type="ECO:0000313" key="1">
    <source>
        <dbReference type="EMBL" id="MDP4545901.1"/>
    </source>
</evidence>
<dbReference type="EMBL" id="JAVAJI010000028">
    <property type="protein sequence ID" value="MDP4545901.1"/>
    <property type="molecule type" value="Genomic_DNA"/>
</dbReference>
<dbReference type="InterPro" id="IPR038556">
    <property type="entry name" value="TAC_Gp13-like_sf"/>
</dbReference>
<reference evidence="1 2" key="1">
    <citation type="submission" date="2023-08" db="EMBL/GenBank/DDBJ databases">
        <authorList>
            <person name="Kumar R."/>
        </authorList>
    </citation>
    <scope>NUCLEOTIDE SEQUENCE [LARGE SCALE GENOMIC DNA]</scope>
    <source>
        <strain evidence="1 2">LUR13</strain>
    </source>
</reference>
<name>A0ABT9HJE6_9GAMM</name>
<dbReference type="Gene3D" id="3.30.2220.20">
    <property type="entry name" value="Phage tail assembly chaperone gp13-like"/>
    <property type="match status" value="1"/>
</dbReference>
<dbReference type="RefSeq" id="WP_198328386.1">
    <property type="nucleotide sequence ID" value="NZ_CAJGZG010000011.1"/>
</dbReference>